<evidence type="ECO:0000313" key="14">
    <source>
        <dbReference type="EMBL" id="OGF87241.1"/>
    </source>
</evidence>
<feature type="transmembrane region" description="Helical" evidence="11">
    <location>
        <begin position="188"/>
        <end position="212"/>
    </location>
</feature>
<dbReference type="PANTHER" id="PTHR47755">
    <property type="entry name" value="CELL DIVISION PROTEIN FTSX"/>
    <property type="match status" value="1"/>
</dbReference>
<dbReference type="GO" id="GO:0005886">
    <property type="term" value="C:plasma membrane"/>
    <property type="evidence" value="ECO:0007669"/>
    <property type="project" value="UniProtKB-SubCell"/>
</dbReference>
<feature type="transmembrane region" description="Helical" evidence="11">
    <location>
        <begin position="283"/>
        <end position="306"/>
    </location>
</feature>
<comment type="similarity">
    <text evidence="2 10">Belongs to the ABC-4 integral membrane protein family. FtsX subfamily.</text>
</comment>
<proteinExistence type="inferred from homology"/>
<keyword evidence="7 11" id="KW-1133">Transmembrane helix</keyword>
<evidence type="ECO:0000256" key="11">
    <source>
        <dbReference type="SAM" id="Phobius"/>
    </source>
</evidence>
<comment type="caution">
    <text evidence="14">The sequence shown here is derived from an EMBL/GenBank/DDBJ whole genome shotgun (WGS) entry which is preliminary data.</text>
</comment>
<dbReference type="Pfam" id="PF02687">
    <property type="entry name" value="FtsX"/>
    <property type="match status" value="1"/>
</dbReference>
<dbReference type="InterPro" id="IPR040690">
    <property type="entry name" value="FtsX_ECD"/>
</dbReference>
<evidence type="ECO:0000256" key="7">
    <source>
        <dbReference type="ARBA" id="ARBA00022989"/>
    </source>
</evidence>
<reference evidence="14 15" key="1">
    <citation type="journal article" date="2016" name="Nat. Commun.">
        <title>Thousands of microbial genomes shed light on interconnected biogeochemical processes in an aquifer system.</title>
        <authorList>
            <person name="Anantharaman K."/>
            <person name="Brown C.T."/>
            <person name="Hug L.A."/>
            <person name="Sharon I."/>
            <person name="Castelle C.J."/>
            <person name="Probst A.J."/>
            <person name="Thomas B.C."/>
            <person name="Singh A."/>
            <person name="Wilkins M.J."/>
            <person name="Karaoz U."/>
            <person name="Brodie E.L."/>
            <person name="Williams K.H."/>
            <person name="Hubbard S.S."/>
            <person name="Banfield J.F."/>
        </authorList>
    </citation>
    <scope>NUCLEOTIDE SEQUENCE [LARGE SCALE GENOMIC DNA]</scope>
</reference>
<dbReference type="GO" id="GO:0051301">
    <property type="term" value="P:cell division"/>
    <property type="evidence" value="ECO:0007669"/>
    <property type="project" value="UniProtKB-KW"/>
</dbReference>
<evidence type="ECO:0000256" key="5">
    <source>
        <dbReference type="ARBA" id="ARBA00022618"/>
    </source>
</evidence>
<evidence type="ECO:0000313" key="15">
    <source>
        <dbReference type="Proteomes" id="UP000177346"/>
    </source>
</evidence>
<keyword evidence="8 10" id="KW-0472">Membrane</keyword>
<dbReference type="PIRSF" id="PIRSF003097">
    <property type="entry name" value="FtsX"/>
    <property type="match status" value="1"/>
</dbReference>
<dbReference type="EMBL" id="MFIF01000006">
    <property type="protein sequence ID" value="OGF87241.1"/>
    <property type="molecule type" value="Genomic_DNA"/>
</dbReference>
<dbReference type="Pfam" id="PF18075">
    <property type="entry name" value="FtsX_ECD"/>
    <property type="match status" value="1"/>
</dbReference>
<keyword evidence="5 10" id="KW-0132">Cell division</keyword>
<feature type="transmembrane region" description="Helical" evidence="11">
    <location>
        <begin position="236"/>
        <end position="263"/>
    </location>
</feature>
<gene>
    <name evidence="14" type="ORF">A3B19_03355</name>
</gene>
<dbReference type="Proteomes" id="UP000177346">
    <property type="component" value="Unassembled WGS sequence"/>
</dbReference>
<evidence type="ECO:0000256" key="6">
    <source>
        <dbReference type="ARBA" id="ARBA00022692"/>
    </source>
</evidence>
<keyword evidence="6 11" id="KW-0812">Transmembrane</keyword>
<dbReference type="InterPro" id="IPR004513">
    <property type="entry name" value="FtsX"/>
</dbReference>
<evidence type="ECO:0000256" key="4">
    <source>
        <dbReference type="ARBA" id="ARBA00022475"/>
    </source>
</evidence>
<evidence type="ECO:0000256" key="3">
    <source>
        <dbReference type="ARBA" id="ARBA00021907"/>
    </source>
</evidence>
<name>A0A1F5XID0_9BACT</name>
<evidence type="ECO:0000256" key="2">
    <source>
        <dbReference type="ARBA" id="ARBA00007379"/>
    </source>
</evidence>
<evidence type="ECO:0000256" key="10">
    <source>
        <dbReference type="PIRNR" id="PIRNR003097"/>
    </source>
</evidence>
<feature type="domain" description="FtsX extracellular" evidence="13">
    <location>
        <begin position="61"/>
        <end position="148"/>
    </location>
</feature>
<feature type="transmembrane region" description="Helical" evidence="11">
    <location>
        <begin position="20"/>
        <end position="45"/>
    </location>
</feature>
<evidence type="ECO:0000259" key="13">
    <source>
        <dbReference type="Pfam" id="PF18075"/>
    </source>
</evidence>
<sequence>MAMDKITFRRILKWGFINFFRNGVVSLATVLVMSLSIFVIGSVVVGSSFLSGVISSLEEKVDISAYFKPSAKEEQILALKKDLEQFPEVRSVKYVSAEEALEIFRARHEGDDVILQSLEVVGENPFSPSIEIKAKDPTKYGSISKFLESGRYDNILDMDDSGEKKITYRQNQFVIDKLSALLATSRRAGFAVSLVLAVISLMVAYSTVRLAIYNSRDEISVMQLVGASRPFIRGPFLVEGVIHGVIAAAFTLAVFYPVFWFAGAKTSALFGGFNVFEYFSENIFQIFFILLVSGVLLGVLSAYFAVRRHLKV</sequence>
<dbReference type="AlphaFoldDB" id="A0A1F5XID0"/>
<protein>
    <recommendedName>
        <fullName evidence="3 10">Cell division protein FtsX</fullName>
    </recommendedName>
</protein>
<comment type="subcellular location">
    <subcellularLocation>
        <location evidence="1">Cell membrane</location>
        <topology evidence="1">Multi-pass membrane protein</topology>
    </subcellularLocation>
</comment>
<evidence type="ECO:0000256" key="8">
    <source>
        <dbReference type="ARBA" id="ARBA00023136"/>
    </source>
</evidence>
<organism evidence="14 15">
    <name type="scientific">Candidatus Giovannonibacteria bacterium RIFCSPLOWO2_01_FULL_46_32</name>
    <dbReference type="NCBI Taxonomy" id="1798353"/>
    <lineage>
        <taxon>Bacteria</taxon>
        <taxon>Candidatus Giovannoniibacteriota</taxon>
    </lineage>
</organism>
<dbReference type="InterPro" id="IPR003838">
    <property type="entry name" value="ABC3_permease_C"/>
</dbReference>
<evidence type="ECO:0000259" key="12">
    <source>
        <dbReference type="Pfam" id="PF02687"/>
    </source>
</evidence>
<keyword evidence="9 10" id="KW-0131">Cell cycle</keyword>
<accession>A0A1F5XID0</accession>
<dbReference type="PANTHER" id="PTHR47755:SF1">
    <property type="entry name" value="CELL DIVISION PROTEIN FTSX"/>
    <property type="match status" value="1"/>
</dbReference>
<evidence type="ECO:0000256" key="1">
    <source>
        <dbReference type="ARBA" id="ARBA00004651"/>
    </source>
</evidence>
<evidence type="ECO:0000256" key="9">
    <source>
        <dbReference type="ARBA" id="ARBA00023306"/>
    </source>
</evidence>
<dbReference type="Gene3D" id="3.30.70.3040">
    <property type="match status" value="1"/>
</dbReference>
<feature type="domain" description="ABC3 transporter permease C-terminal" evidence="12">
    <location>
        <begin position="191"/>
        <end position="308"/>
    </location>
</feature>
<keyword evidence="4 10" id="KW-1003">Cell membrane</keyword>